<evidence type="ECO:0000313" key="1">
    <source>
        <dbReference type="EMBL" id="GIG15319.1"/>
    </source>
</evidence>
<evidence type="ECO:0000313" key="2">
    <source>
        <dbReference type="Proteomes" id="UP000660339"/>
    </source>
</evidence>
<dbReference type="Proteomes" id="UP000660339">
    <property type="component" value="Unassembled WGS sequence"/>
</dbReference>
<protein>
    <submittedName>
        <fullName evidence="1">Uncharacterized protein</fullName>
    </submittedName>
</protein>
<proteinExistence type="predicted"/>
<name>A0A8J3PG39_9ACTN</name>
<accession>A0A8J3PG39</accession>
<sequence length="256" mass="28505">MTAPRHERAASWQQAAAVRDEWLGHGTACGPTGEAAAEQAVTALYRRIGRPRPEFVWVRSPREAQPLVQHLPTLQDLHTWVTQPPPGRRPPLASDLATSLARMRGAMDDRIETPLFDPKPPKRDKDRPWPELSAEAAVAYGVPFVDIVRRHVRDALYTSLAQGFYLPGKRLLGTPGPVCWYGQQEAHWIAYYEVWRRLGLAVYGSALDSELDGWQALARSAGWFWPDEQRCVISARPVSGTTFADGWSITTAATTG</sequence>
<organism evidence="1 2">
    <name type="scientific">Catellatospora methionotrophica</name>
    <dbReference type="NCBI Taxonomy" id="121620"/>
    <lineage>
        <taxon>Bacteria</taxon>
        <taxon>Bacillati</taxon>
        <taxon>Actinomycetota</taxon>
        <taxon>Actinomycetes</taxon>
        <taxon>Micromonosporales</taxon>
        <taxon>Micromonosporaceae</taxon>
        <taxon>Catellatospora</taxon>
    </lineage>
</organism>
<keyword evidence="2" id="KW-1185">Reference proteome</keyword>
<gene>
    <name evidence="1" type="ORF">Cme02nite_36510</name>
</gene>
<comment type="caution">
    <text evidence="1">The sequence shown here is derived from an EMBL/GenBank/DDBJ whole genome shotgun (WGS) entry which is preliminary data.</text>
</comment>
<dbReference type="EMBL" id="BONJ01000020">
    <property type="protein sequence ID" value="GIG15319.1"/>
    <property type="molecule type" value="Genomic_DNA"/>
</dbReference>
<dbReference type="RefSeq" id="WP_166379748.1">
    <property type="nucleotide sequence ID" value="NZ_BAAATT010000005.1"/>
</dbReference>
<dbReference type="AlphaFoldDB" id="A0A8J3PG39"/>
<reference evidence="1" key="1">
    <citation type="submission" date="2021-01" db="EMBL/GenBank/DDBJ databases">
        <title>Whole genome shotgun sequence of Catellatospora methionotrophica NBRC 14553.</title>
        <authorList>
            <person name="Komaki H."/>
            <person name="Tamura T."/>
        </authorList>
    </citation>
    <scope>NUCLEOTIDE SEQUENCE</scope>
    <source>
        <strain evidence="1">NBRC 14553</strain>
    </source>
</reference>